<feature type="compositionally biased region" description="Low complexity" evidence="1">
    <location>
        <begin position="236"/>
        <end position="282"/>
    </location>
</feature>
<feature type="compositionally biased region" description="Low complexity" evidence="1">
    <location>
        <begin position="175"/>
        <end position="186"/>
    </location>
</feature>
<reference evidence="3" key="1">
    <citation type="journal article" date="2020" name="Fungal Divers.">
        <title>Resolving the Mortierellaceae phylogeny through synthesis of multi-gene phylogenetics and phylogenomics.</title>
        <authorList>
            <person name="Vandepol N."/>
            <person name="Liber J."/>
            <person name="Desiro A."/>
            <person name="Na H."/>
            <person name="Kennedy M."/>
            <person name="Barry K."/>
            <person name="Grigoriev I.V."/>
            <person name="Miller A.N."/>
            <person name="O'Donnell K."/>
            <person name="Stajich J.E."/>
            <person name="Bonito G."/>
        </authorList>
    </citation>
    <scope>NUCLEOTIDE SEQUENCE</scope>
    <source>
        <strain evidence="3">NRRL 2591</strain>
    </source>
</reference>
<feature type="compositionally biased region" description="Low complexity" evidence="1">
    <location>
        <begin position="512"/>
        <end position="527"/>
    </location>
</feature>
<feature type="compositionally biased region" description="Low complexity" evidence="1">
    <location>
        <begin position="151"/>
        <end position="168"/>
    </location>
</feature>
<feature type="domain" description="Myb-like" evidence="2">
    <location>
        <begin position="680"/>
        <end position="727"/>
    </location>
</feature>
<dbReference type="EMBL" id="JAAAXW010000095">
    <property type="protein sequence ID" value="KAF9544234.1"/>
    <property type="molecule type" value="Genomic_DNA"/>
</dbReference>
<evidence type="ECO:0000259" key="2">
    <source>
        <dbReference type="PROSITE" id="PS50090"/>
    </source>
</evidence>
<dbReference type="PROSITE" id="PS50090">
    <property type="entry name" value="MYB_LIKE"/>
    <property type="match status" value="1"/>
</dbReference>
<organism evidence="3 4">
    <name type="scientific">Mortierella hygrophila</name>
    <dbReference type="NCBI Taxonomy" id="979708"/>
    <lineage>
        <taxon>Eukaryota</taxon>
        <taxon>Fungi</taxon>
        <taxon>Fungi incertae sedis</taxon>
        <taxon>Mucoromycota</taxon>
        <taxon>Mortierellomycotina</taxon>
        <taxon>Mortierellomycetes</taxon>
        <taxon>Mortierellales</taxon>
        <taxon>Mortierellaceae</taxon>
        <taxon>Mortierella</taxon>
    </lineage>
</organism>
<feature type="compositionally biased region" description="Basic and acidic residues" evidence="1">
    <location>
        <begin position="102"/>
        <end position="114"/>
    </location>
</feature>
<feature type="region of interest" description="Disordered" evidence="1">
    <location>
        <begin position="777"/>
        <end position="858"/>
    </location>
</feature>
<dbReference type="Proteomes" id="UP000723463">
    <property type="component" value="Unassembled WGS sequence"/>
</dbReference>
<evidence type="ECO:0000313" key="4">
    <source>
        <dbReference type="Proteomes" id="UP000723463"/>
    </source>
</evidence>
<dbReference type="AlphaFoldDB" id="A0A9P6K392"/>
<feature type="region of interest" description="Disordered" evidence="1">
    <location>
        <begin position="80"/>
        <end position="205"/>
    </location>
</feature>
<feature type="compositionally biased region" description="Polar residues" evidence="1">
    <location>
        <begin position="777"/>
        <end position="789"/>
    </location>
</feature>
<feature type="compositionally biased region" description="Basic residues" evidence="1">
    <location>
        <begin position="191"/>
        <end position="205"/>
    </location>
</feature>
<protein>
    <recommendedName>
        <fullName evidence="2">Myb-like domain-containing protein</fullName>
    </recommendedName>
</protein>
<feature type="compositionally biased region" description="Basic residues" evidence="1">
    <location>
        <begin position="828"/>
        <end position="837"/>
    </location>
</feature>
<proteinExistence type="predicted"/>
<feature type="region of interest" description="Disordered" evidence="1">
    <location>
        <begin position="29"/>
        <end position="55"/>
    </location>
</feature>
<name>A0A9P6K392_9FUNG</name>
<comment type="caution">
    <text evidence="3">The sequence shown here is derived from an EMBL/GenBank/DDBJ whole genome shotgun (WGS) entry which is preliminary data.</text>
</comment>
<evidence type="ECO:0000256" key="1">
    <source>
        <dbReference type="SAM" id="MobiDB-lite"/>
    </source>
</evidence>
<dbReference type="Gene3D" id="1.10.10.60">
    <property type="entry name" value="Homeodomain-like"/>
    <property type="match status" value="1"/>
</dbReference>
<feature type="compositionally biased region" description="Basic residues" evidence="1">
    <location>
        <begin position="283"/>
        <end position="293"/>
    </location>
</feature>
<feature type="compositionally biased region" description="Basic residues" evidence="1">
    <location>
        <begin position="845"/>
        <end position="856"/>
    </location>
</feature>
<gene>
    <name evidence="3" type="ORF">EC957_012279</name>
</gene>
<keyword evidence="4" id="KW-1185">Reference proteome</keyword>
<feature type="region of interest" description="Disordered" evidence="1">
    <location>
        <begin position="512"/>
        <end position="551"/>
    </location>
</feature>
<evidence type="ECO:0000313" key="3">
    <source>
        <dbReference type="EMBL" id="KAF9544234.1"/>
    </source>
</evidence>
<sequence>MDPHSIKRPRIMPPEAKSLQIPANFSLPQQHAPTLKSNPAPLRQTPDMSFAPRSGVNTSTLGLNASSTVLPNFMSGSSNRSLLNVPEHQGGPTRRNSYSNRHAKDTLFHKDTHHYPGISKQQQIQLERQKKFHQQAQLQQAHQEFHRQRELYQMQQQQQQQQQLHQRLSTAPATSVSSQPQGSSQSFRTPHAQHHHHHHHHHHFHVHPLMANSSNIQQQLNLTISSSVHNQRAIASIPTSSSTPSSSYPGAPSSDASHPSSSNTSAASPGGASGSSRMSSSNLHHHHHHHTSLHQHLPPQRPNQFSEWTNVKEKERARLLSNMARVRETHPPMPSAEAARENLKRLSHRLHQRRTRARETILYDLHQGVKTVEAQVHKQVDIVLSRLKDAPGSKYAFALTHTFLTQIPQALSNTILPSAISAVADTVVGRTTNSLTTLRGRAGLDDFDEDDEDEDDEDDLDDLDDIEELSYQQQLAFLRSHQLQDSGVSQQLSSEFGTIALASSSSSCSGSCSSGSSSATEASAASGIHHSGDESVTECYGEGTKSSAPVSISRKGASEFLSASTHHNYSISASQVLNAALPSFIPSMVAPIVCVFSYPSPPTTKPNTPRQSTPLSPGLLNLTKDNQNAASGIGSGSLHEIGTLPLEPEHTAIKQEPVDEDMRSHHRIKVDPGVVVVNVNAWTSAEREALFLAATRFRLHGQWSKIRQMMGLHRTDKEIEDEYQRLYGEDDEGMQSDDDADEDLVPIKQESDVEDDGDADDESEPAVFMRFGGQRHVTTPRQHSHSLAAQQRHDHQSTITSGGSILLDTQPLPTVSTPANATTSSTRPSHRYTHGHHARSDRGGHGHGHHRHHGRLLKSLNEKSLRIIKKEVMIDKRFTLEDIPMRI</sequence>
<feature type="region of interest" description="Disordered" evidence="1">
    <location>
        <begin position="236"/>
        <end position="304"/>
    </location>
</feature>
<dbReference type="InterPro" id="IPR001005">
    <property type="entry name" value="SANT/Myb"/>
</dbReference>
<feature type="compositionally biased region" description="Polar residues" evidence="1">
    <location>
        <begin position="811"/>
        <end position="827"/>
    </location>
</feature>
<accession>A0A9P6K392</accession>